<evidence type="ECO:0000313" key="5">
    <source>
        <dbReference type="Proteomes" id="UP000552587"/>
    </source>
</evidence>
<dbReference type="Gene3D" id="3.10.350.10">
    <property type="entry name" value="LysM domain"/>
    <property type="match status" value="1"/>
</dbReference>
<feature type="signal peptide" evidence="2">
    <location>
        <begin position="1"/>
        <end position="26"/>
    </location>
</feature>
<organism evidence="4 5">
    <name type="scientific">Marilutibacter penaei</name>
    <dbReference type="NCBI Taxonomy" id="2759900"/>
    <lineage>
        <taxon>Bacteria</taxon>
        <taxon>Pseudomonadati</taxon>
        <taxon>Pseudomonadota</taxon>
        <taxon>Gammaproteobacteria</taxon>
        <taxon>Lysobacterales</taxon>
        <taxon>Lysobacteraceae</taxon>
        <taxon>Marilutibacter</taxon>
    </lineage>
</organism>
<keyword evidence="2" id="KW-0732">Signal</keyword>
<dbReference type="SUPFAM" id="SSF54106">
    <property type="entry name" value="LysM domain"/>
    <property type="match status" value="1"/>
</dbReference>
<accession>A0A7W3U566</accession>
<dbReference type="Pfam" id="PF01464">
    <property type="entry name" value="SLT"/>
    <property type="match status" value="1"/>
</dbReference>
<evidence type="ECO:0000313" key="4">
    <source>
        <dbReference type="EMBL" id="MBB1089068.1"/>
    </source>
</evidence>
<comment type="caution">
    <text evidence="4">The sequence shown here is derived from an EMBL/GenBank/DDBJ whole genome shotgun (WGS) entry which is preliminary data.</text>
</comment>
<dbReference type="Proteomes" id="UP000552587">
    <property type="component" value="Unassembled WGS sequence"/>
</dbReference>
<dbReference type="Gene3D" id="1.10.530.10">
    <property type="match status" value="1"/>
</dbReference>
<dbReference type="GO" id="GO:0016020">
    <property type="term" value="C:membrane"/>
    <property type="evidence" value="ECO:0007669"/>
    <property type="project" value="InterPro"/>
</dbReference>
<sequence length="408" mass="43753">MSRLHGRLARAVSGIGLCLLAGSGWAAESAPAPAGAVEPLAAVSGDPSPAPLPAGQRSGREIFEAFSSGLSDQQCSTGVSERWSRHFAHAPDRLAQQGDGLLPLFGYVVDELRRNHLPTEYALIPFVESGYKPAARSPAGPAGMWQMIKVTARNHQVPITGQYDGRLSPVDSTRAAVRYIKTLHGMFGGDWRLAVMAYNAGEYRVFGALKRAGVEVRDASPQDLPGMPGITQAYVRKIHALSCLIVDAGEDADWLRAVDRPVARLQPLPVPAGTRSIEAFAAEAGQSTARLERLNPIHADGRIRRPGSGETWLLGVAGPADAARTTTLADASAAVAADAPLDEADVDRTAHPRVHTVARGENPWTIARRYDLQLDELLQRNNLQRDSVLRVGQRLQLTAEGDHTAPPR</sequence>
<reference evidence="4 5" key="1">
    <citation type="submission" date="2020-07" db="EMBL/GenBank/DDBJ databases">
        <authorList>
            <person name="Xu S."/>
            <person name="Li A."/>
        </authorList>
    </citation>
    <scope>NUCLEOTIDE SEQUENCE [LARGE SCALE GENOMIC DNA]</scope>
    <source>
        <strain evidence="4 5">SG-8</strain>
    </source>
</reference>
<feature type="domain" description="LysM" evidence="3">
    <location>
        <begin position="353"/>
        <end position="397"/>
    </location>
</feature>
<dbReference type="RefSeq" id="WP_182669838.1">
    <property type="nucleotide sequence ID" value="NZ_JACHTE010000007.1"/>
</dbReference>
<gene>
    <name evidence="4" type="ORF">H4F99_11275</name>
</gene>
<dbReference type="PROSITE" id="PS00922">
    <property type="entry name" value="TRANSGLYCOSYLASE"/>
    <property type="match status" value="1"/>
</dbReference>
<evidence type="ECO:0000259" key="3">
    <source>
        <dbReference type="PROSITE" id="PS51782"/>
    </source>
</evidence>
<comment type="similarity">
    <text evidence="1">Belongs to the transglycosylase Slt family.</text>
</comment>
<dbReference type="GO" id="GO:0000270">
    <property type="term" value="P:peptidoglycan metabolic process"/>
    <property type="evidence" value="ECO:0007669"/>
    <property type="project" value="InterPro"/>
</dbReference>
<dbReference type="EMBL" id="JACHTE010000007">
    <property type="protein sequence ID" value="MBB1089068.1"/>
    <property type="molecule type" value="Genomic_DNA"/>
</dbReference>
<keyword evidence="5" id="KW-1185">Reference proteome</keyword>
<dbReference type="Pfam" id="PF01476">
    <property type="entry name" value="LysM"/>
    <property type="match status" value="1"/>
</dbReference>
<dbReference type="CDD" id="cd16894">
    <property type="entry name" value="MltD-like"/>
    <property type="match status" value="1"/>
</dbReference>
<protein>
    <submittedName>
        <fullName evidence="4">Transglycosylase SLT domain-containing protein</fullName>
    </submittedName>
</protein>
<dbReference type="InterPro" id="IPR023346">
    <property type="entry name" value="Lysozyme-like_dom_sf"/>
</dbReference>
<dbReference type="SMART" id="SM00257">
    <property type="entry name" value="LysM"/>
    <property type="match status" value="1"/>
</dbReference>
<dbReference type="PROSITE" id="PS51782">
    <property type="entry name" value="LYSM"/>
    <property type="match status" value="1"/>
</dbReference>
<name>A0A7W3U566_9GAMM</name>
<dbReference type="InterPro" id="IPR018392">
    <property type="entry name" value="LysM"/>
</dbReference>
<proteinExistence type="inferred from homology"/>
<evidence type="ECO:0000256" key="2">
    <source>
        <dbReference type="SAM" id="SignalP"/>
    </source>
</evidence>
<dbReference type="CDD" id="cd00118">
    <property type="entry name" value="LysM"/>
    <property type="match status" value="1"/>
</dbReference>
<evidence type="ECO:0000256" key="1">
    <source>
        <dbReference type="ARBA" id="ARBA00007734"/>
    </source>
</evidence>
<dbReference type="AlphaFoldDB" id="A0A7W3U566"/>
<dbReference type="InterPro" id="IPR000189">
    <property type="entry name" value="Transglyc_AS"/>
</dbReference>
<dbReference type="InterPro" id="IPR036779">
    <property type="entry name" value="LysM_dom_sf"/>
</dbReference>
<dbReference type="SUPFAM" id="SSF53955">
    <property type="entry name" value="Lysozyme-like"/>
    <property type="match status" value="1"/>
</dbReference>
<dbReference type="InterPro" id="IPR008258">
    <property type="entry name" value="Transglycosylase_SLT_dom_1"/>
</dbReference>
<feature type="chain" id="PRO_5030920829" evidence="2">
    <location>
        <begin position="27"/>
        <end position="408"/>
    </location>
</feature>
<dbReference type="GO" id="GO:0008933">
    <property type="term" value="F:peptidoglycan lytic transglycosylase activity"/>
    <property type="evidence" value="ECO:0007669"/>
    <property type="project" value="InterPro"/>
</dbReference>